<dbReference type="AlphaFoldDB" id="A0A3M0GFJ5"/>
<dbReference type="Proteomes" id="UP000281985">
    <property type="component" value="Unassembled WGS sequence"/>
</dbReference>
<sequence>MKLQPLAFVLLFSYTLWGQVGIGTSTPNAELEIKSPTDQLPALELNPQTAPDGTAMGQISVINTPDYGPELFMFDTTRTDNTGQGKWLTIGSSSFNFGREGGQNNSTLEYAGDITSSGPKMPRKGTIVYASLNSSGGNATKEIRITIHNSAGVEQSSTSLNLVGGSLKKTDFNLDFEAGDYIRVHVGNGGGNNVNDPTAVIWVKWRK</sequence>
<protein>
    <submittedName>
        <fullName evidence="1">Uncharacterized protein</fullName>
    </submittedName>
</protein>
<reference evidence="1 2" key="1">
    <citation type="submission" date="2018-10" db="EMBL/GenBank/DDBJ databases">
        <title>Dokdonia luteus sp. nov., isolated from sea water.</title>
        <authorList>
            <person name="Zhou L.Y."/>
            <person name="Du Z.J."/>
        </authorList>
    </citation>
    <scope>NUCLEOTIDE SEQUENCE [LARGE SCALE GENOMIC DNA]</scope>
    <source>
        <strain evidence="1 2">SH27</strain>
    </source>
</reference>
<proteinExistence type="predicted"/>
<evidence type="ECO:0000313" key="2">
    <source>
        <dbReference type="Proteomes" id="UP000281985"/>
    </source>
</evidence>
<name>A0A3M0GFJ5_9FLAO</name>
<accession>A0A3M0GFJ5</accession>
<evidence type="ECO:0000313" key="1">
    <source>
        <dbReference type="EMBL" id="RMB63267.1"/>
    </source>
</evidence>
<dbReference type="EMBL" id="REFV01000002">
    <property type="protein sequence ID" value="RMB63267.1"/>
    <property type="molecule type" value="Genomic_DNA"/>
</dbReference>
<comment type="caution">
    <text evidence="1">The sequence shown here is derived from an EMBL/GenBank/DDBJ whole genome shotgun (WGS) entry which is preliminary data.</text>
</comment>
<gene>
    <name evidence="1" type="ORF">EAX61_02405</name>
</gene>
<organism evidence="1 2">
    <name type="scientific">Dokdonia sinensis</name>
    <dbReference type="NCBI Taxonomy" id="2479847"/>
    <lineage>
        <taxon>Bacteria</taxon>
        <taxon>Pseudomonadati</taxon>
        <taxon>Bacteroidota</taxon>
        <taxon>Flavobacteriia</taxon>
        <taxon>Flavobacteriales</taxon>
        <taxon>Flavobacteriaceae</taxon>
        <taxon>Dokdonia</taxon>
    </lineage>
</organism>
<dbReference type="OrthoDB" id="1488700at2"/>
<dbReference type="RefSeq" id="WP_147448320.1">
    <property type="nucleotide sequence ID" value="NZ_REFV01000002.1"/>
</dbReference>
<keyword evidence="2" id="KW-1185">Reference proteome</keyword>